<dbReference type="GO" id="GO:0046872">
    <property type="term" value="F:metal ion binding"/>
    <property type="evidence" value="ECO:0007669"/>
    <property type="project" value="UniProtKB-KW"/>
</dbReference>
<dbReference type="PIRSF" id="PIRSF006806">
    <property type="entry name" value="FTHF_cligase"/>
    <property type="match status" value="1"/>
</dbReference>
<dbReference type="NCBIfam" id="TIGR02727">
    <property type="entry name" value="MTHFS_bact"/>
    <property type="match status" value="1"/>
</dbReference>
<evidence type="ECO:0000256" key="5">
    <source>
        <dbReference type="RuleBase" id="RU361279"/>
    </source>
</evidence>
<dbReference type="SUPFAM" id="SSF100950">
    <property type="entry name" value="NagB/RpiA/CoA transferase-like"/>
    <property type="match status" value="1"/>
</dbReference>
<evidence type="ECO:0000256" key="2">
    <source>
        <dbReference type="ARBA" id="ARBA00022741"/>
    </source>
</evidence>
<evidence type="ECO:0000256" key="1">
    <source>
        <dbReference type="ARBA" id="ARBA00010638"/>
    </source>
</evidence>
<organism evidence="6 7">
    <name type="scientific">Candidatus Blautia faecigallinarum</name>
    <dbReference type="NCBI Taxonomy" id="2838488"/>
    <lineage>
        <taxon>Bacteria</taxon>
        <taxon>Bacillati</taxon>
        <taxon>Bacillota</taxon>
        <taxon>Clostridia</taxon>
        <taxon>Lachnospirales</taxon>
        <taxon>Lachnospiraceae</taxon>
        <taxon>Blautia</taxon>
    </lineage>
</organism>
<evidence type="ECO:0000256" key="4">
    <source>
        <dbReference type="PIRSR" id="PIRSR006806-1"/>
    </source>
</evidence>
<comment type="catalytic activity">
    <reaction evidence="5">
        <text>(6S)-5-formyl-5,6,7,8-tetrahydrofolate + ATP = (6R)-5,10-methenyltetrahydrofolate + ADP + phosphate</text>
        <dbReference type="Rhea" id="RHEA:10488"/>
        <dbReference type="ChEBI" id="CHEBI:30616"/>
        <dbReference type="ChEBI" id="CHEBI:43474"/>
        <dbReference type="ChEBI" id="CHEBI:57455"/>
        <dbReference type="ChEBI" id="CHEBI:57457"/>
        <dbReference type="ChEBI" id="CHEBI:456216"/>
        <dbReference type="EC" id="6.3.3.2"/>
    </reaction>
</comment>
<reference evidence="6" key="1">
    <citation type="journal article" date="2021" name="PeerJ">
        <title>Extensive microbial diversity within the chicken gut microbiome revealed by metagenomics and culture.</title>
        <authorList>
            <person name="Gilroy R."/>
            <person name="Ravi A."/>
            <person name="Getino M."/>
            <person name="Pursley I."/>
            <person name="Horton D.L."/>
            <person name="Alikhan N.F."/>
            <person name="Baker D."/>
            <person name="Gharbi K."/>
            <person name="Hall N."/>
            <person name="Watson M."/>
            <person name="Adriaenssens E.M."/>
            <person name="Foster-Nyarko E."/>
            <person name="Jarju S."/>
            <person name="Secka A."/>
            <person name="Antonio M."/>
            <person name="Oren A."/>
            <person name="Chaudhuri R.R."/>
            <person name="La Ragione R."/>
            <person name="Hildebrand F."/>
            <person name="Pallen M.J."/>
        </authorList>
    </citation>
    <scope>NUCLEOTIDE SEQUENCE</scope>
    <source>
        <strain evidence="6">14324</strain>
    </source>
</reference>
<gene>
    <name evidence="6" type="ORF">IAA21_12125</name>
</gene>
<evidence type="ECO:0000313" key="6">
    <source>
        <dbReference type="EMBL" id="HIZ23520.1"/>
    </source>
</evidence>
<keyword evidence="3 4" id="KW-0067">ATP-binding</keyword>
<dbReference type="GO" id="GO:0009396">
    <property type="term" value="P:folic acid-containing compound biosynthetic process"/>
    <property type="evidence" value="ECO:0007669"/>
    <property type="project" value="TreeGrafter"/>
</dbReference>
<dbReference type="EC" id="6.3.3.2" evidence="5"/>
<sequence>METKSDIRKKIYAKRKTCTDVQIDTWSRMITEKVTALTAFQKAERVMVYADYNREVVTRYIIEEAWKQGKRVAVPKVTGKDMDFILLTDFSQLKSGYYGIPEPEEGEIVSWQEALMIMPGVAFDRENHRVGYGGGFYDRYLEKHPRIQKVAVAFAFQILDQVPTEPTDIFPQVIITEKETYHLKENI</sequence>
<protein>
    <recommendedName>
        <fullName evidence="5">5-formyltetrahydrofolate cyclo-ligase</fullName>
        <ecNumber evidence="5">6.3.3.2</ecNumber>
    </recommendedName>
</protein>
<keyword evidence="2 4" id="KW-0547">Nucleotide-binding</keyword>
<dbReference type="GO" id="GO:0030272">
    <property type="term" value="F:5-formyltetrahydrofolate cyclo-ligase activity"/>
    <property type="evidence" value="ECO:0007669"/>
    <property type="project" value="UniProtKB-EC"/>
</dbReference>
<dbReference type="InterPro" id="IPR024185">
    <property type="entry name" value="FTHF_cligase-like_sf"/>
</dbReference>
<reference evidence="6" key="2">
    <citation type="submission" date="2021-04" db="EMBL/GenBank/DDBJ databases">
        <authorList>
            <person name="Gilroy R."/>
        </authorList>
    </citation>
    <scope>NUCLEOTIDE SEQUENCE</scope>
    <source>
        <strain evidence="6">14324</strain>
    </source>
</reference>
<dbReference type="InterPro" id="IPR002698">
    <property type="entry name" value="FTHF_cligase"/>
</dbReference>
<accession>A0A9D2IUQ9</accession>
<dbReference type="Gene3D" id="3.40.50.10420">
    <property type="entry name" value="NagB/RpiA/CoA transferase-like"/>
    <property type="match status" value="1"/>
</dbReference>
<dbReference type="PANTHER" id="PTHR23407:SF1">
    <property type="entry name" value="5-FORMYLTETRAHYDROFOLATE CYCLO-LIGASE"/>
    <property type="match status" value="1"/>
</dbReference>
<keyword evidence="6" id="KW-0436">Ligase</keyword>
<comment type="caution">
    <text evidence="6">The sequence shown here is derived from an EMBL/GenBank/DDBJ whole genome shotgun (WGS) entry which is preliminary data.</text>
</comment>
<dbReference type="GO" id="GO:0005524">
    <property type="term" value="F:ATP binding"/>
    <property type="evidence" value="ECO:0007669"/>
    <property type="project" value="UniProtKB-KW"/>
</dbReference>
<feature type="binding site" evidence="4">
    <location>
        <begin position="4"/>
        <end position="8"/>
    </location>
    <ligand>
        <name>ATP</name>
        <dbReference type="ChEBI" id="CHEBI:30616"/>
    </ligand>
</feature>
<evidence type="ECO:0000313" key="7">
    <source>
        <dbReference type="Proteomes" id="UP000824041"/>
    </source>
</evidence>
<dbReference type="InterPro" id="IPR037171">
    <property type="entry name" value="NagB/RpiA_transferase-like"/>
</dbReference>
<name>A0A9D2IUQ9_9FIRM</name>
<dbReference type="GO" id="GO:0035999">
    <property type="term" value="P:tetrahydrofolate interconversion"/>
    <property type="evidence" value="ECO:0007669"/>
    <property type="project" value="TreeGrafter"/>
</dbReference>
<feature type="binding site" evidence="4">
    <location>
        <position position="55"/>
    </location>
    <ligand>
        <name>substrate</name>
    </ligand>
</feature>
<proteinExistence type="inferred from homology"/>
<comment type="similarity">
    <text evidence="1 5">Belongs to the 5-formyltetrahydrofolate cyclo-ligase family.</text>
</comment>
<dbReference type="PANTHER" id="PTHR23407">
    <property type="entry name" value="ATPASE INHIBITOR/5-FORMYLTETRAHYDROFOLATE CYCLO-LIGASE"/>
    <property type="match status" value="1"/>
</dbReference>
<keyword evidence="5" id="KW-0479">Metal-binding</keyword>
<dbReference type="AlphaFoldDB" id="A0A9D2IUQ9"/>
<dbReference type="Pfam" id="PF01812">
    <property type="entry name" value="5-FTHF_cyc-lig"/>
    <property type="match status" value="1"/>
</dbReference>
<keyword evidence="5" id="KW-0460">Magnesium</keyword>
<feature type="binding site" evidence="4">
    <location>
        <begin position="129"/>
        <end position="137"/>
    </location>
    <ligand>
        <name>ATP</name>
        <dbReference type="ChEBI" id="CHEBI:30616"/>
    </ligand>
</feature>
<dbReference type="EMBL" id="DXBU01000159">
    <property type="protein sequence ID" value="HIZ23520.1"/>
    <property type="molecule type" value="Genomic_DNA"/>
</dbReference>
<evidence type="ECO:0000256" key="3">
    <source>
        <dbReference type="ARBA" id="ARBA00022840"/>
    </source>
</evidence>
<dbReference type="Proteomes" id="UP000824041">
    <property type="component" value="Unassembled WGS sequence"/>
</dbReference>
<comment type="cofactor">
    <cofactor evidence="5">
        <name>Mg(2+)</name>
        <dbReference type="ChEBI" id="CHEBI:18420"/>
    </cofactor>
</comment>